<dbReference type="PANTHER" id="PTHR42939:SF3">
    <property type="entry name" value="ABC TRANSPORTER ATP-BINDING COMPONENT"/>
    <property type="match status" value="1"/>
</dbReference>
<dbReference type="PANTHER" id="PTHR42939">
    <property type="entry name" value="ABC TRANSPORTER ATP-BINDING PROTEIN ALBC-RELATED"/>
    <property type="match status" value="1"/>
</dbReference>
<dbReference type="AlphaFoldDB" id="A0A1G8SMD9"/>
<evidence type="ECO:0000256" key="1">
    <source>
        <dbReference type="ARBA" id="ARBA00022448"/>
    </source>
</evidence>
<dbReference type="Pfam" id="PF00005">
    <property type="entry name" value="ABC_tran"/>
    <property type="match status" value="1"/>
</dbReference>
<dbReference type="Proteomes" id="UP000198853">
    <property type="component" value="Unassembled WGS sequence"/>
</dbReference>
<dbReference type="GO" id="GO:0016887">
    <property type="term" value="F:ATP hydrolysis activity"/>
    <property type="evidence" value="ECO:0007669"/>
    <property type="project" value="InterPro"/>
</dbReference>
<evidence type="ECO:0000256" key="3">
    <source>
        <dbReference type="ARBA" id="ARBA00022840"/>
    </source>
</evidence>
<evidence type="ECO:0000256" key="2">
    <source>
        <dbReference type="ARBA" id="ARBA00022741"/>
    </source>
</evidence>
<dbReference type="InterPro" id="IPR027417">
    <property type="entry name" value="P-loop_NTPase"/>
</dbReference>
<dbReference type="OrthoDB" id="9804819at2"/>
<organism evidence="5 6">
    <name type="scientific">Natribacillus halophilus</name>
    <dbReference type="NCBI Taxonomy" id="549003"/>
    <lineage>
        <taxon>Bacteria</taxon>
        <taxon>Bacillati</taxon>
        <taxon>Bacillota</taxon>
        <taxon>Bacilli</taxon>
        <taxon>Bacillales</taxon>
        <taxon>Bacillaceae</taxon>
        <taxon>Natribacillus</taxon>
    </lineage>
</organism>
<accession>A0A1G8SMD9</accession>
<dbReference type="EMBL" id="FNEN01000030">
    <property type="protein sequence ID" value="SDJ29770.1"/>
    <property type="molecule type" value="Genomic_DNA"/>
</dbReference>
<dbReference type="RefSeq" id="WP_090400177.1">
    <property type="nucleotide sequence ID" value="NZ_FNEN01000030.1"/>
</dbReference>
<name>A0A1G8SMD9_9BACI</name>
<dbReference type="SUPFAM" id="SSF52540">
    <property type="entry name" value="P-loop containing nucleoside triphosphate hydrolases"/>
    <property type="match status" value="1"/>
</dbReference>
<reference evidence="5 6" key="1">
    <citation type="submission" date="2016-10" db="EMBL/GenBank/DDBJ databases">
        <authorList>
            <person name="de Groot N.N."/>
        </authorList>
    </citation>
    <scope>NUCLEOTIDE SEQUENCE [LARGE SCALE GENOMIC DNA]</scope>
    <source>
        <strain evidence="5 6">DSM 21771</strain>
    </source>
</reference>
<evidence type="ECO:0000313" key="5">
    <source>
        <dbReference type="EMBL" id="SDJ29770.1"/>
    </source>
</evidence>
<dbReference type="InterPro" id="IPR051782">
    <property type="entry name" value="ABC_Transporter_VariousFunc"/>
</dbReference>
<dbReference type="GO" id="GO:0005524">
    <property type="term" value="F:ATP binding"/>
    <property type="evidence" value="ECO:0007669"/>
    <property type="project" value="UniProtKB-KW"/>
</dbReference>
<evidence type="ECO:0000259" key="4">
    <source>
        <dbReference type="PROSITE" id="PS50893"/>
    </source>
</evidence>
<keyword evidence="1" id="KW-0813">Transport</keyword>
<dbReference type="Gene3D" id="3.40.50.300">
    <property type="entry name" value="P-loop containing nucleotide triphosphate hydrolases"/>
    <property type="match status" value="1"/>
</dbReference>
<dbReference type="SMART" id="SM00382">
    <property type="entry name" value="AAA"/>
    <property type="match status" value="1"/>
</dbReference>
<gene>
    <name evidence="5" type="ORF">SAMN04488123_13016</name>
</gene>
<keyword evidence="6" id="KW-1185">Reference proteome</keyword>
<keyword evidence="3 5" id="KW-0067">ATP-binding</keyword>
<dbReference type="CDD" id="cd03230">
    <property type="entry name" value="ABC_DR_subfamily_A"/>
    <property type="match status" value="1"/>
</dbReference>
<protein>
    <submittedName>
        <fullName evidence="5">ABC-2 type transport system ATP-binding protein</fullName>
    </submittedName>
</protein>
<dbReference type="InterPro" id="IPR003593">
    <property type="entry name" value="AAA+_ATPase"/>
</dbReference>
<evidence type="ECO:0000313" key="6">
    <source>
        <dbReference type="Proteomes" id="UP000198853"/>
    </source>
</evidence>
<proteinExistence type="predicted"/>
<sequence length="288" mass="33174">MKDAITLHNVNKAFNGFALNNVSFSVKKGFITGFIGPNGSGKTTTIKLIMNIIRQDSGTLRLFGLDNEEYSKEVKQRIGFVYAENHFYEHLTVEKMKQVIAPFYTQWDDGVFAYYMDYFNLPWRKKIKHLSTGMVTKLSLAMALSHHAELIIMDEPTSGLDPIVRREILDILSEVIQDENKAIFFSTHITTDLEQIADYITFLYNGEIIFSDRKDMIKEQYYIVKGANELLDADIRTMFIQLRETSTGFEGLTVEPKKVRTMMGDYVVMESALLEDIMVYTARKDQYV</sequence>
<dbReference type="InterPro" id="IPR003439">
    <property type="entry name" value="ABC_transporter-like_ATP-bd"/>
</dbReference>
<dbReference type="PROSITE" id="PS50893">
    <property type="entry name" value="ABC_TRANSPORTER_2"/>
    <property type="match status" value="1"/>
</dbReference>
<keyword evidence="2" id="KW-0547">Nucleotide-binding</keyword>
<feature type="domain" description="ABC transporter" evidence="4">
    <location>
        <begin position="5"/>
        <end position="230"/>
    </location>
</feature>